<reference evidence="1 2" key="1">
    <citation type="submission" date="2006-02" db="EMBL/GenBank/DDBJ databases">
        <authorList>
            <person name="Amann R."/>
            <person name="Ferriera S."/>
            <person name="Johnson J."/>
            <person name="Kravitz S."/>
            <person name="Halpern A."/>
            <person name="Remington K."/>
            <person name="Beeson K."/>
            <person name="Tran B."/>
            <person name="Rogers Y.-H."/>
            <person name="Friedman R."/>
            <person name="Venter J.C."/>
        </authorList>
    </citation>
    <scope>NUCLEOTIDE SEQUENCE [LARGE SCALE GENOMIC DNA]</scope>
    <source>
        <strain evidence="1 2">DSM 3645</strain>
    </source>
</reference>
<sequence length="28" mass="3215">MKIIDIETQRSACSLEEIKAVLLRYGHP</sequence>
<dbReference type="STRING" id="314230.DSM3645_18201"/>
<dbReference type="Proteomes" id="UP000004358">
    <property type="component" value="Unassembled WGS sequence"/>
</dbReference>
<accession>A3ZYT4</accession>
<evidence type="ECO:0000313" key="1">
    <source>
        <dbReference type="EMBL" id="EAQ78295.1"/>
    </source>
</evidence>
<evidence type="ECO:0000313" key="2">
    <source>
        <dbReference type="Proteomes" id="UP000004358"/>
    </source>
</evidence>
<name>A3ZYT4_9BACT</name>
<proteinExistence type="predicted"/>
<gene>
    <name evidence="1" type="ORF">DSM3645_18201</name>
</gene>
<protein>
    <submittedName>
        <fullName evidence="1">Uncharacterized protein</fullName>
    </submittedName>
</protein>
<organism evidence="1 2">
    <name type="scientific">Blastopirellula marina DSM 3645</name>
    <dbReference type="NCBI Taxonomy" id="314230"/>
    <lineage>
        <taxon>Bacteria</taxon>
        <taxon>Pseudomonadati</taxon>
        <taxon>Planctomycetota</taxon>
        <taxon>Planctomycetia</taxon>
        <taxon>Pirellulales</taxon>
        <taxon>Pirellulaceae</taxon>
        <taxon>Blastopirellula</taxon>
    </lineage>
</organism>
<dbReference type="EMBL" id="AANZ01000022">
    <property type="protein sequence ID" value="EAQ78295.1"/>
    <property type="molecule type" value="Genomic_DNA"/>
</dbReference>
<dbReference type="HOGENOM" id="CLU_3412395_0_0_0"/>
<dbReference type="AlphaFoldDB" id="A3ZYT4"/>
<comment type="caution">
    <text evidence="1">The sequence shown here is derived from an EMBL/GenBank/DDBJ whole genome shotgun (WGS) entry which is preliminary data.</text>
</comment>